<comment type="caution">
    <text evidence="14">The sequence shown here is derived from an EMBL/GenBank/DDBJ whole genome shotgun (WGS) entry which is preliminary data.</text>
</comment>
<keyword evidence="5" id="KW-0547">Nucleotide-binding</keyword>
<dbReference type="SMART" id="SM00382">
    <property type="entry name" value="AAA"/>
    <property type="match status" value="1"/>
</dbReference>
<dbReference type="InterPro" id="IPR000897">
    <property type="entry name" value="SRP54_GTPase_dom"/>
</dbReference>
<dbReference type="Gene3D" id="3.40.50.300">
    <property type="entry name" value="P-loop containing nucleotide triphosphate hydrolases"/>
    <property type="match status" value="1"/>
</dbReference>
<evidence type="ECO:0000313" key="14">
    <source>
        <dbReference type="EMBL" id="MBZ5710265.1"/>
    </source>
</evidence>
<feature type="domain" description="SRP54-type proteins GTP-binding" evidence="13">
    <location>
        <begin position="370"/>
        <end position="383"/>
    </location>
</feature>
<comment type="subcellular location">
    <subcellularLocation>
        <location evidence="1">Cell membrane</location>
        <topology evidence="1">Peripheral membrane protein</topology>
        <orientation evidence="1">Cytoplasmic side</orientation>
    </subcellularLocation>
</comment>
<protein>
    <submittedName>
        <fullName evidence="14">Signal recognition particle-docking protein FtsY</fullName>
    </submittedName>
</protein>
<organism evidence="14 15">
    <name type="scientific">Nannocystis pusilla</name>
    <dbReference type="NCBI Taxonomy" id="889268"/>
    <lineage>
        <taxon>Bacteria</taxon>
        <taxon>Pseudomonadati</taxon>
        <taxon>Myxococcota</taxon>
        <taxon>Polyangia</taxon>
        <taxon>Nannocystales</taxon>
        <taxon>Nannocystaceae</taxon>
        <taxon>Nannocystis</taxon>
    </lineage>
</organism>
<feature type="region of interest" description="Disordered" evidence="11">
    <location>
        <begin position="42"/>
        <end position="74"/>
    </location>
</feature>
<dbReference type="InterPro" id="IPR013822">
    <property type="entry name" value="Signal_recog_particl_SRP54_hlx"/>
</dbReference>
<dbReference type="SMART" id="SM00963">
    <property type="entry name" value="SRP54_N"/>
    <property type="match status" value="1"/>
</dbReference>
<dbReference type="InterPro" id="IPR036225">
    <property type="entry name" value="SRP/SRP_N"/>
</dbReference>
<dbReference type="Gene3D" id="1.20.120.140">
    <property type="entry name" value="Signal recognition particle SRP54, nucleotide-binding domain"/>
    <property type="match status" value="1"/>
</dbReference>
<evidence type="ECO:0000256" key="9">
    <source>
        <dbReference type="ARBA" id="ARBA00023170"/>
    </source>
</evidence>
<evidence type="ECO:0000256" key="7">
    <source>
        <dbReference type="ARBA" id="ARBA00023134"/>
    </source>
</evidence>
<evidence type="ECO:0000256" key="6">
    <source>
        <dbReference type="ARBA" id="ARBA00022801"/>
    </source>
</evidence>
<feature type="transmembrane region" description="Helical" evidence="12">
    <location>
        <begin position="15"/>
        <end position="34"/>
    </location>
</feature>
<dbReference type="InterPro" id="IPR027417">
    <property type="entry name" value="P-loop_NTPase"/>
</dbReference>
<evidence type="ECO:0000256" key="10">
    <source>
        <dbReference type="ARBA" id="ARBA00048027"/>
    </source>
</evidence>
<comment type="catalytic activity">
    <reaction evidence="10">
        <text>GTP + H2O = GDP + phosphate + H(+)</text>
        <dbReference type="Rhea" id="RHEA:19669"/>
        <dbReference type="ChEBI" id="CHEBI:15377"/>
        <dbReference type="ChEBI" id="CHEBI:15378"/>
        <dbReference type="ChEBI" id="CHEBI:37565"/>
        <dbReference type="ChEBI" id="CHEBI:43474"/>
        <dbReference type="ChEBI" id="CHEBI:58189"/>
        <dbReference type="EC" id="3.6.5.4"/>
    </reaction>
</comment>
<name>A0ABS7TPW9_9BACT</name>
<evidence type="ECO:0000256" key="2">
    <source>
        <dbReference type="ARBA" id="ARBA00008531"/>
    </source>
</evidence>
<keyword evidence="6" id="KW-0378">Hydrolase</keyword>
<dbReference type="SUPFAM" id="SSF47364">
    <property type="entry name" value="Domain of the SRP/SRP receptor G-proteins"/>
    <property type="match status" value="1"/>
</dbReference>
<dbReference type="Proteomes" id="UP001139031">
    <property type="component" value="Unassembled WGS sequence"/>
</dbReference>
<sequence length="400" mass="43025">MLPLQWQSPMTSTEIYLLLAILGALLVTGGVVYARRRALPPAKAPPELPAGEADRALAPGPEAPVRRPPEAPVRPLTPEELARAAEQERYVQGLARTRGGFVAKLARLFRGRPRVSAELRDEVESVLFTADIGAKAAQKLLDQVTDLLNTSDVADADKVWTVIRSAARQILNVPAAPLDYSPNPPPYVLLMIGVNGVGKTTTLGKLAAFHKAAGRRVLLVAGDTFRAAAGEQLEIWARRVGCEIHLGKENADPSSVIHDGIARGAREGFDVVLCDTAGRLHTKKELMDELQKIRRSCAKALARARGVGESDVHGPHDTFLVLDATIGQNALAQAVLFKETMDFTGLVLTKLDGTAKGGVVLGVCDELRVPVRFIGIGEKIDDLRPFDPDAFVEAMFGDPQ</sequence>
<evidence type="ECO:0000256" key="12">
    <source>
        <dbReference type="SAM" id="Phobius"/>
    </source>
</evidence>
<dbReference type="SMART" id="SM00962">
    <property type="entry name" value="SRP54"/>
    <property type="match status" value="1"/>
</dbReference>
<keyword evidence="9" id="KW-0675">Receptor</keyword>
<dbReference type="Pfam" id="PF00448">
    <property type="entry name" value="SRP54"/>
    <property type="match status" value="1"/>
</dbReference>
<dbReference type="Pfam" id="PF02881">
    <property type="entry name" value="SRP54_N"/>
    <property type="match status" value="1"/>
</dbReference>
<evidence type="ECO:0000256" key="5">
    <source>
        <dbReference type="ARBA" id="ARBA00022741"/>
    </source>
</evidence>
<evidence type="ECO:0000313" key="15">
    <source>
        <dbReference type="Proteomes" id="UP001139031"/>
    </source>
</evidence>
<keyword evidence="4" id="KW-0963">Cytoplasm</keyword>
<dbReference type="PROSITE" id="PS00300">
    <property type="entry name" value="SRP54"/>
    <property type="match status" value="1"/>
</dbReference>
<evidence type="ECO:0000259" key="13">
    <source>
        <dbReference type="PROSITE" id="PS00300"/>
    </source>
</evidence>
<keyword evidence="3" id="KW-1003">Cell membrane</keyword>
<proteinExistence type="inferred from homology"/>
<evidence type="ECO:0000256" key="3">
    <source>
        <dbReference type="ARBA" id="ARBA00022475"/>
    </source>
</evidence>
<dbReference type="InterPro" id="IPR003593">
    <property type="entry name" value="AAA+_ATPase"/>
</dbReference>
<dbReference type="InterPro" id="IPR042101">
    <property type="entry name" value="SRP54_N_sf"/>
</dbReference>
<dbReference type="NCBIfam" id="TIGR00064">
    <property type="entry name" value="ftsY"/>
    <property type="match status" value="1"/>
</dbReference>
<dbReference type="InterPro" id="IPR004390">
    <property type="entry name" value="SR_rcpt_FtsY"/>
</dbReference>
<dbReference type="SUPFAM" id="SSF52540">
    <property type="entry name" value="P-loop containing nucleoside triphosphate hydrolases"/>
    <property type="match status" value="1"/>
</dbReference>
<reference evidence="14" key="1">
    <citation type="submission" date="2021-08" db="EMBL/GenBank/DDBJ databases">
        <authorList>
            <person name="Stevens D.C."/>
        </authorList>
    </citation>
    <scope>NUCLEOTIDE SEQUENCE</scope>
    <source>
        <strain evidence="14">DSM 53165</strain>
    </source>
</reference>
<dbReference type="PANTHER" id="PTHR43134">
    <property type="entry name" value="SIGNAL RECOGNITION PARTICLE RECEPTOR SUBUNIT ALPHA"/>
    <property type="match status" value="1"/>
</dbReference>
<comment type="similarity">
    <text evidence="2">Belongs to the GTP-binding SRP family.</text>
</comment>
<evidence type="ECO:0000256" key="8">
    <source>
        <dbReference type="ARBA" id="ARBA00023136"/>
    </source>
</evidence>
<keyword evidence="12" id="KW-0812">Transmembrane</keyword>
<dbReference type="CDD" id="cd17874">
    <property type="entry name" value="FtsY"/>
    <property type="match status" value="1"/>
</dbReference>
<keyword evidence="15" id="KW-1185">Reference proteome</keyword>
<keyword evidence="12" id="KW-1133">Transmembrane helix</keyword>
<evidence type="ECO:0000256" key="11">
    <source>
        <dbReference type="SAM" id="MobiDB-lite"/>
    </source>
</evidence>
<evidence type="ECO:0000256" key="4">
    <source>
        <dbReference type="ARBA" id="ARBA00022490"/>
    </source>
</evidence>
<dbReference type="PANTHER" id="PTHR43134:SF1">
    <property type="entry name" value="SIGNAL RECOGNITION PARTICLE RECEPTOR SUBUNIT ALPHA"/>
    <property type="match status" value="1"/>
</dbReference>
<dbReference type="EMBL" id="JAIRAU010000015">
    <property type="protein sequence ID" value="MBZ5710265.1"/>
    <property type="molecule type" value="Genomic_DNA"/>
</dbReference>
<keyword evidence="8 12" id="KW-0472">Membrane</keyword>
<gene>
    <name evidence="14" type="primary">ftsY</name>
    <name evidence="14" type="ORF">K7C98_13450</name>
</gene>
<keyword evidence="7" id="KW-0342">GTP-binding</keyword>
<evidence type="ECO:0000256" key="1">
    <source>
        <dbReference type="ARBA" id="ARBA00004413"/>
    </source>
</evidence>
<accession>A0ABS7TPW9</accession>